<dbReference type="KEGG" id="rru:Rru_B0037"/>
<sequence length="830" mass="81435">MSLAFNATYYLTAYPDVAKAVSLGQFASAEAHYNLFGAKELRNPNSYFDANYYAAQNPDVLNAVSNGAFPSVWAHFLAYGAAEERAPSTALAAFNETSYLAANPDVAAAVTAGSMPSALYHFLAFGVDEGRSGSGVTIGENVGQTYTLTTGVDALTGTANNDTFNGYVNVTANSTNSTFTASDSIDGGAGKDSLHITVEGNAAGSLPAATITSVENFFVREVGGTAGSYDFGTVLGEEQVWSDRSTDAVTFANLAAGTTVGLKGDGATVLGNVTFEQVTAAAAVNIAIDGVGTTGAPTITNGVAANAITTNPTVATITSTGVANTVGAIDLTETAGSATAGIATLNINAETNLTATLVAADFNTTGAALKVAGLASSVDVGSLGVFKTIDASGLTAGGVTVGLNAVTTSFAGGAGNDVVTTAALAATVAASAINAGAGTADRLVVNATTDVDTAAEAQHYAGFEVLQVGAGVTADASLFTNSAINAVRFTGSGTINGLNATQAANVTVTANATPVIGITGASDVGQIDTVKITADDGAAAVSTITLANVNAAGVENLQFVATDAITVSSLTSSAAVTGITVTGAHDVSITTGALGVNVNTAIDASALTGAFTLDASAATGANGLSVTSGTGNDTITGTANADIIRVGAGNDTVTAGAGIDRIDLGAGNDTVVFGEAFAAGNANHDVVTGFTFGAASEDKYDIGFTVANGTTNATANLAALAPVAVADNGSASANDVIFTFSGANDKLAANTTATTAVANAVTALTSGGDFAASNVTAGDSLVLVLDNGTDSFIFHYVADATPATTSAADLELIGVVTGQLASQVVTGDFI</sequence>
<protein>
    <submittedName>
        <fullName evidence="1">Hemolysin-type calcium-binding region</fullName>
    </submittedName>
</protein>
<evidence type="ECO:0000313" key="2">
    <source>
        <dbReference type="Proteomes" id="UP000001929"/>
    </source>
</evidence>
<dbReference type="HOGENOM" id="CLU_349441_0_0_5"/>
<dbReference type="PhylomeDB" id="Q2RML2"/>
<dbReference type="InterPro" id="IPR011049">
    <property type="entry name" value="Serralysin-like_metalloprot_C"/>
</dbReference>
<dbReference type="EnsemblBacteria" id="ABC24633">
    <property type="protein sequence ID" value="ABC24633"/>
    <property type="gene ID" value="Rru_B0037"/>
</dbReference>
<name>Q2RML2_RHORT</name>
<dbReference type="SUPFAM" id="SSF51120">
    <property type="entry name" value="beta-Roll"/>
    <property type="match status" value="1"/>
</dbReference>
<proteinExistence type="predicted"/>
<keyword evidence="1" id="KW-0614">Plasmid</keyword>
<dbReference type="AlphaFoldDB" id="Q2RML2"/>
<dbReference type="PRINTS" id="PR00313">
    <property type="entry name" value="CABNDNGRPT"/>
</dbReference>
<dbReference type="EMBL" id="CP000231">
    <property type="protein sequence ID" value="ABC24633.1"/>
    <property type="molecule type" value="Genomic_DNA"/>
</dbReference>
<gene>
    <name evidence="1" type="ordered locus">Rru_B0037</name>
</gene>
<reference evidence="1 2" key="1">
    <citation type="journal article" date="2011" name="Stand. Genomic Sci.">
        <title>Complete genome sequence of Rhodospirillum rubrum type strain (S1).</title>
        <authorList>
            <person name="Munk A.C."/>
            <person name="Copeland A."/>
            <person name="Lucas S."/>
            <person name="Lapidus A."/>
            <person name="Del Rio T.G."/>
            <person name="Barry K."/>
            <person name="Detter J.C."/>
            <person name="Hammon N."/>
            <person name="Israni S."/>
            <person name="Pitluck S."/>
            <person name="Brettin T."/>
            <person name="Bruce D."/>
            <person name="Han C."/>
            <person name="Tapia R."/>
            <person name="Gilna P."/>
            <person name="Schmutz J."/>
            <person name="Larimer F."/>
            <person name="Land M."/>
            <person name="Kyrpides N.C."/>
            <person name="Mavromatis K."/>
            <person name="Richardson P."/>
            <person name="Rohde M."/>
            <person name="Goker M."/>
            <person name="Klenk H.P."/>
            <person name="Zhang Y."/>
            <person name="Roberts G.P."/>
            <person name="Reslewic S."/>
            <person name="Schwartz D.C."/>
        </authorList>
    </citation>
    <scope>NUCLEOTIDE SEQUENCE [LARGE SCALE GENOMIC DNA]</scope>
    <source>
        <strain evidence="2">ATCC 11170 / ATH 1.1.1 / DSM 467 / LMG 4362 / NCIMB 8255 / S1</strain>
        <plasmid evidence="2">pRHORT</plasmid>
    </source>
</reference>
<dbReference type="Proteomes" id="UP000001929">
    <property type="component" value="Plasmid unnamed"/>
</dbReference>
<dbReference type="PATRIC" id="fig|269796.9.peg.34"/>
<dbReference type="RefSeq" id="WP_011387748.1">
    <property type="nucleotide sequence ID" value="NC_007641.1"/>
</dbReference>
<organism evidence="1 2">
    <name type="scientific">Rhodospirillum rubrum (strain ATCC 11170 / ATH 1.1.1 / DSM 467 / LMG 4362 / NCIMB 8255 / S1)</name>
    <dbReference type="NCBI Taxonomy" id="269796"/>
    <lineage>
        <taxon>Bacteria</taxon>
        <taxon>Pseudomonadati</taxon>
        <taxon>Pseudomonadota</taxon>
        <taxon>Alphaproteobacteria</taxon>
        <taxon>Rhodospirillales</taxon>
        <taxon>Rhodospirillaceae</taxon>
        <taxon>Rhodospirillum</taxon>
    </lineage>
</organism>
<dbReference type="InterPro" id="IPR001343">
    <property type="entry name" value="Hemolysn_Ca-bd"/>
</dbReference>
<evidence type="ECO:0000313" key="1">
    <source>
        <dbReference type="EMBL" id="ABC24633.1"/>
    </source>
</evidence>
<dbReference type="Gene3D" id="2.150.10.10">
    <property type="entry name" value="Serralysin-like metalloprotease, C-terminal"/>
    <property type="match status" value="1"/>
</dbReference>
<accession>Q2RML2</accession>
<dbReference type="Pfam" id="PF00353">
    <property type="entry name" value="HemolysinCabind"/>
    <property type="match status" value="2"/>
</dbReference>
<geneLocation type="plasmid" evidence="2">
    <name>pRHORT</name>
</geneLocation>
<keyword evidence="2" id="KW-1185">Reference proteome</keyword>
<dbReference type="GO" id="GO:0005509">
    <property type="term" value="F:calcium ion binding"/>
    <property type="evidence" value="ECO:0007669"/>
    <property type="project" value="InterPro"/>
</dbReference>